<dbReference type="InterPro" id="IPR012291">
    <property type="entry name" value="CBM2_carb-bd_dom_sf"/>
</dbReference>
<sequence length="606" mass="68694">MKIHESISEIESKLDSLIKKFDLIRTVKVEEKYQKELDIVKGKIEKLIRMSQELSLDSTIDSFLQWEANFYEIRDIIFCLECPIESEETAKRMPVIEEVLLNHDTAQKRFEVSTVKYQDPDRAVTGIVYKLRKNGEVIETKYTKVISETVAFASIAESGHYQVEGEYTADLQVGSEPIKVIRHLSNIVKAQEETVERDIEVNINIANRYSDFGGTVFVTNKSGEAINGWTLEFESDFRVVSAYSSNYSFTNSKHVFKNASWNGNLGSINFGFNGSPINREDTIKNCFLNGKPCLLKVNGKVVDDVGEILPKEKPIIEEVVLSHNSNTKRFIVSTVRYQDPDKAITGITYKLKKNGEIVEVKYTGLLSEAISFSALSEPGNNYLVEGEYTVDLLGGGQDLQFINHNSNTVKVQGEEEVRERPTIEGVDCHVDNSSREVTAYCYLSDPDSAVTKLTYKLYNINGSLVELKEVEAWEASIKFNPVEEPGDYYVEVEAEYSLNDGNLYPPLWKRSATFNVKFSVEYLQLDYTAEKTLEVQPLNIFGTEKIQTITYTLKNCSGEVETKTSTEYDKAVFFNPRHNDFYYAEASFRLIDGEVVTTFSNGVKVI</sequence>
<name>A0A9W6LNI4_9FUSO</name>
<dbReference type="GO" id="GO:0004553">
    <property type="term" value="F:hydrolase activity, hydrolyzing O-glycosyl compounds"/>
    <property type="evidence" value="ECO:0007669"/>
    <property type="project" value="InterPro"/>
</dbReference>
<reference evidence="2" key="1">
    <citation type="submission" date="2022-12" db="EMBL/GenBank/DDBJ databases">
        <title>Reference genome sequencing for broad-spectrum identification of bacterial and archaeal isolates by mass spectrometry.</title>
        <authorList>
            <person name="Sekiguchi Y."/>
            <person name="Tourlousse D.M."/>
        </authorList>
    </citation>
    <scope>NUCLEOTIDE SEQUENCE</scope>
    <source>
        <strain evidence="2">10succ1</strain>
    </source>
</reference>
<dbReference type="Gene3D" id="2.60.40.290">
    <property type="match status" value="1"/>
</dbReference>
<dbReference type="EMBL" id="BSDY01000017">
    <property type="protein sequence ID" value="GLI57391.1"/>
    <property type="molecule type" value="Genomic_DNA"/>
</dbReference>
<proteinExistence type="predicted"/>
<protein>
    <recommendedName>
        <fullName evidence="1">CBM2 domain-containing protein</fullName>
    </recommendedName>
</protein>
<dbReference type="Pfam" id="PF00553">
    <property type="entry name" value="CBM_2"/>
    <property type="match status" value="1"/>
</dbReference>
<evidence type="ECO:0000259" key="1">
    <source>
        <dbReference type="PROSITE" id="PS51173"/>
    </source>
</evidence>
<dbReference type="RefSeq" id="WP_281836981.1">
    <property type="nucleotide sequence ID" value="NZ_BSDY01000017.1"/>
</dbReference>
<dbReference type="PROSITE" id="PS51173">
    <property type="entry name" value="CBM2"/>
    <property type="match status" value="1"/>
</dbReference>
<dbReference type="Proteomes" id="UP001144471">
    <property type="component" value="Unassembled WGS sequence"/>
</dbReference>
<accession>A0A9W6LNI4</accession>
<gene>
    <name evidence="2" type="ORF">PM10SUCC1_29050</name>
</gene>
<dbReference type="InterPro" id="IPR008965">
    <property type="entry name" value="CBM2/CBM3_carb-bd_dom_sf"/>
</dbReference>
<dbReference type="GO" id="GO:0005975">
    <property type="term" value="P:carbohydrate metabolic process"/>
    <property type="evidence" value="ECO:0007669"/>
    <property type="project" value="InterPro"/>
</dbReference>
<dbReference type="InterPro" id="IPR001919">
    <property type="entry name" value="CBD2"/>
</dbReference>
<dbReference type="SUPFAM" id="SSF49384">
    <property type="entry name" value="Carbohydrate-binding domain"/>
    <property type="match status" value="1"/>
</dbReference>
<comment type="caution">
    <text evidence="2">The sequence shown here is derived from an EMBL/GenBank/DDBJ whole genome shotgun (WGS) entry which is preliminary data.</text>
</comment>
<dbReference type="GO" id="GO:0030247">
    <property type="term" value="F:polysaccharide binding"/>
    <property type="evidence" value="ECO:0007669"/>
    <property type="project" value="UniProtKB-UniRule"/>
</dbReference>
<evidence type="ECO:0000313" key="3">
    <source>
        <dbReference type="Proteomes" id="UP001144471"/>
    </source>
</evidence>
<keyword evidence="3" id="KW-1185">Reference proteome</keyword>
<organism evidence="2 3">
    <name type="scientific">Propionigenium maris DSM 9537</name>
    <dbReference type="NCBI Taxonomy" id="1123000"/>
    <lineage>
        <taxon>Bacteria</taxon>
        <taxon>Fusobacteriati</taxon>
        <taxon>Fusobacteriota</taxon>
        <taxon>Fusobacteriia</taxon>
        <taxon>Fusobacteriales</taxon>
        <taxon>Fusobacteriaceae</taxon>
        <taxon>Propionigenium</taxon>
    </lineage>
</organism>
<dbReference type="SMART" id="SM00637">
    <property type="entry name" value="CBD_II"/>
    <property type="match status" value="1"/>
</dbReference>
<feature type="domain" description="CBM2" evidence="1">
    <location>
        <begin position="186"/>
        <end position="296"/>
    </location>
</feature>
<dbReference type="AlphaFoldDB" id="A0A9W6LNI4"/>
<evidence type="ECO:0000313" key="2">
    <source>
        <dbReference type="EMBL" id="GLI57391.1"/>
    </source>
</evidence>